<gene>
    <name evidence="10" type="ORF">Ga0074812_10931</name>
</gene>
<dbReference type="InterPro" id="IPR012382">
    <property type="entry name" value="CobI/CbiL"/>
</dbReference>
<dbReference type="InterPro" id="IPR051810">
    <property type="entry name" value="Precorrin_MeTrfase"/>
</dbReference>
<dbReference type="Pfam" id="PF00590">
    <property type="entry name" value="TP_methylase"/>
    <property type="match status" value="2"/>
</dbReference>
<evidence type="ECO:0000256" key="2">
    <source>
        <dbReference type="ARBA" id="ARBA00005879"/>
    </source>
</evidence>
<sequence>MNPAPGDSATTGPATASPATASPAVPAGTLYGVGVGPGDPELVTVKAARLIGQAQVVAYHAARPGRSLARASAAPYLPADVVEEELVYPVTRGGTVHPGGYQGAIDEFYEQSAARLARHLAAGRDVVLLAEGDPTLYSSFTHMQRRLTPRFGCVVVPGVTSVSATAAAAGVALATGDETLTVVPATMPADRLRDLAAAGDGLALMKVRADLDGVRRSLTEAGRLDGALLVSRASRDGERVMALRDLAAVEDVPYMSMVLVPANRADQPCRSAEAAQARPSAAGNEQSATCAVASAAGAGAGAEPTLVTVAAPGGVTVAEPGGVTVAEPGGVTVVGLGPAGADWLTPETARALAEADDLVGYQTYLRRVAVRPGQRRHPSDNRVEAERAVFALDLARRGARVVVVSSGDPGVFAMASAVLEARADGYRDVPVRVLPGVTAANAVAARAGAPLGHDYCVLSLSDQLKPWPLVLRRLRAAATADLVLALYNPGSQTRRAHIDEVRATLAQCRDADTPVVVGRAVGDAGESVEVIRLADLSADHVDMRTLLIIGSSRTRRDADTGLVFTPRHHDGHLPAPAPAPAPAPEPAPAAATATVAEPASAAEPAPAAAPGPAPVKAVVGADRRP</sequence>
<keyword evidence="11" id="KW-1185">Reference proteome</keyword>
<dbReference type="AlphaFoldDB" id="A0A0S4QPV1"/>
<keyword evidence="3" id="KW-0169">Cobalamin biosynthesis</keyword>
<dbReference type="InterPro" id="IPR014776">
    <property type="entry name" value="4pyrrole_Mease_sub2"/>
</dbReference>
<dbReference type="EMBL" id="FAOZ01000009">
    <property type="protein sequence ID" value="CUU56812.1"/>
    <property type="molecule type" value="Genomic_DNA"/>
</dbReference>
<accession>A0A0S4QPV1</accession>
<proteinExistence type="inferred from homology"/>
<dbReference type="NCBIfam" id="TIGR01466">
    <property type="entry name" value="cobJ_cbiH"/>
    <property type="match status" value="1"/>
</dbReference>
<evidence type="ECO:0000259" key="9">
    <source>
        <dbReference type="Pfam" id="PF00590"/>
    </source>
</evidence>
<evidence type="ECO:0000256" key="4">
    <source>
        <dbReference type="ARBA" id="ARBA00022603"/>
    </source>
</evidence>
<feature type="compositionally biased region" description="Low complexity" evidence="8">
    <location>
        <begin position="588"/>
        <end position="606"/>
    </location>
</feature>
<protein>
    <submittedName>
        <fullName evidence="10">Precorrin-2 C20-methyltransferase / precorrin-3B C17-methyltransferase</fullName>
    </submittedName>
</protein>
<dbReference type="PANTHER" id="PTHR47036">
    <property type="entry name" value="COBALT-FACTOR III C(17)-METHYLTRANSFERASE-RELATED"/>
    <property type="match status" value="1"/>
</dbReference>
<feature type="region of interest" description="Disordered" evidence="8">
    <location>
        <begin position="562"/>
        <end position="625"/>
    </location>
</feature>
<dbReference type="InterPro" id="IPR000878">
    <property type="entry name" value="4pyrrol_Mease"/>
</dbReference>
<dbReference type="NCBIfam" id="TIGR01467">
    <property type="entry name" value="cobI_cbiL"/>
    <property type="match status" value="1"/>
</dbReference>
<comment type="pathway">
    <text evidence="1">Cofactor biosynthesis; adenosylcobalamin biosynthesis.</text>
</comment>
<evidence type="ECO:0000313" key="10">
    <source>
        <dbReference type="EMBL" id="CUU56812.1"/>
    </source>
</evidence>
<keyword evidence="6" id="KW-0949">S-adenosyl-L-methionine</keyword>
<dbReference type="Gene3D" id="3.30.950.10">
    <property type="entry name" value="Methyltransferase, Cobalt-precorrin-4 Transmethylase, Domain 2"/>
    <property type="match status" value="2"/>
</dbReference>
<dbReference type="SUPFAM" id="SSF53790">
    <property type="entry name" value="Tetrapyrrole methylase"/>
    <property type="match status" value="2"/>
</dbReference>
<dbReference type="CDD" id="cd11646">
    <property type="entry name" value="Precorrin_3B_C17_MT"/>
    <property type="match status" value="1"/>
</dbReference>
<evidence type="ECO:0000256" key="7">
    <source>
        <dbReference type="RuleBase" id="RU003960"/>
    </source>
</evidence>
<dbReference type="InterPro" id="IPR006363">
    <property type="entry name" value="Cbl_synth_CobJ/CibH_dom"/>
</dbReference>
<dbReference type="InterPro" id="IPR014777">
    <property type="entry name" value="4pyrrole_Mease_sub1"/>
</dbReference>
<dbReference type="PROSITE" id="PS00840">
    <property type="entry name" value="SUMT_2"/>
    <property type="match status" value="1"/>
</dbReference>
<comment type="similarity">
    <text evidence="2 7">Belongs to the precorrin methyltransferase family.</text>
</comment>
<reference evidence="11" key="1">
    <citation type="submission" date="2015-11" db="EMBL/GenBank/DDBJ databases">
        <authorList>
            <person name="Varghese N."/>
        </authorList>
    </citation>
    <scope>NUCLEOTIDE SEQUENCE [LARGE SCALE GENOMIC DNA]</scope>
    <source>
        <strain evidence="11">DSM 45899</strain>
    </source>
</reference>
<dbReference type="Gene3D" id="3.40.1010.10">
    <property type="entry name" value="Cobalt-precorrin-4 Transmethylase, Domain 1"/>
    <property type="match status" value="2"/>
</dbReference>
<organism evidence="10 11">
    <name type="scientific">Parafrankia irregularis</name>
    <dbReference type="NCBI Taxonomy" id="795642"/>
    <lineage>
        <taxon>Bacteria</taxon>
        <taxon>Bacillati</taxon>
        <taxon>Actinomycetota</taxon>
        <taxon>Actinomycetes</taxon>
        <taxon>Frankiales</taxon>
        <taxon>Frankiaceae</taxon>
        <taxon>Parafrankia</taxon>
    </lineage>
</organism>
<name>A0A0S4QPV1_9ACTN</name>
<dbReference type="GO" id="GO:0009236">
    <property type="term" value="P:cobalamin biosynthetic process"/>
    <property type="evidence" value="ECO:0007669"/>
    <property type="project" value="UniProtKB-UniPathway"/>
</dbReference>
<evidence type="ECO:0000256" key="6">
    <source>
        <dbReference type="ARBA" id="ARBA00022691"/>
    </source>
</evidence>
<dbReference type="RefSeq" id="WP_278184632.1">
    <property type="nucleotide sequence ID" value="NZ_FAOZ01000009.1"/>
</dbReference>
<dbReference type="UniPathway" id="UPA00148"/>
<dbReference type="InterPro" id="IPR035996">
    <property type="entry name" value="4pyrrol_Methylase_sf"/>
</dbReference>
<evidence type="ECO:0000313" key="11">
    <source>
        <dbReference type="Proteomes" id="UP000198802"/>
    </source>
</evidence>
<dbReference type="InterPro" id="IPR006364">
    <property type="entry name" value="CobI/CbiL/CobIJ_dom"/>
</dbReference>
<evidence type="ECO:0000256" key="3">
    <source>
        <dbReference type="ARBA" id="ARBA00022573"/>
    </source>
</evidence>
<feature type="region of interest" description="Disordered" evidence="8">
    <location>
        <begin position="1"/>
        <end position="23"/>
    </location>
</feature>
<feature type="compositionally biased region" description="Low complexity" evidence="8">
    <location>
        <begin position="614"/>
        <end position="625"/>
    </location>
</feature>
<evidence type="ECO:0000256" key="1">
    <source>
        <dbReference type="ARBA" id="ARBA00004953"/>
    </source>
</evidence>
<feature type="domain" description="Tetrapyrrole methylase" evidence="9">
    <location>
        <begin position="331"/>
        <end position="536"/>
    </location>
</feature>
<dbReference type="PANTHER" id="PTHR47036:SF1">
    <property type="entry name" value="COBALT-FACTOR III C(17)-METHYLTRANSFERASE-RELATED"/>
    <property type="match status" value="1"/>
</dbReference>
<keyword evidence="5 7" id="KW-0808">Transferase</keyword>
<dbReference type="InterPro" id="IPR003043">
    <property type="entry name" value="Uropor_MeTrfase_CS"/>
</dbReference>
<feature type="domain" description="Tetrapyrrole methylase" evidence="9">
    <location>
        <begin position="29"/>
        <end position="241"/>
    </location>
</feature>
<dbReference type="GO" id="GO:0032259">
    <property type="term" value="P:methylation"/>
    <property type="evidence" value="ECO:0007669"/>
    <property type="project" value="UniProtKB-KW"/>
</dbReference>
<keyword evidence="4 7" id="KW-0489">Methyltransferase</keyword>
<evidence type="ECO:0000256" key="8">
    <source>
        <dbReference type="SAM" id="MobiDB-lite"/>
    </source>
</evidence>
<feature type="compositionally biased region" description="Pro residues" evidence="8">
    <location>
        <begin position="575"/>
        <end position="587"/>
    </location>
</feature>
<dbReference type="Proteomes" id="UP000198802">
    <property type="component" value="Unassembled WGS sequence"/>
</dbReference>
<evidence type="ECO:0000256" key="5">
    <source>
        <dbReference type="ARBA" id="ARBA00022679"/>
    </source>
</evidence>
<dbReference type="GO" id="GO:0030788">
    <property type="term" value="F:precorrin-2 C20-methyltransferase activity"/>
    <property type="evidence" value="ECO:0007669"/>
    <property type="project" value="InterPro"/>
</dbReference>
<dbReference type="CDD" id="cd11645">
    <property type="entry name" value="Precorrin_2_C20_MT"/>
    <property type="match status" value="1"/>
</dbReference>